<dbReference type="NCBIfam" id="TIGR00229">
    <property type="entry name" value="sensory_box"/>
    <property type="match status" value="3"/>
</dbReference>
<dbReference type="SMART" id="SM00448">
    <property type="entry name" value="REC"/>
    <property type="match status" value="2"/>
</dbReference>
<dbReference type="CDD" id="cd16919">
    <property type="entry name" value="HATPase_CckA-like"/>
    <property type="match status" value="1"/>
</dbReference>
<accession>A0ABQ4UA79</accession>
<dbReference type="InterPro" id="IPR000014">
    <property type="entry name" value="PAS"/>
</dbReference>
<comment type="caution">
    <text evidence="10">The sequence shown here is derived from an EMBL/GenBank/DDBJ whole genome shotgun (WGS) entry which is preliminary data.</text>
</comment>
<sequence length="1262" mass="137790">MTNLPDTACFVRADRSLFETALVNMAVNTRDAMDGEGTLTLRLACGVGKPAIRGHAPAPGPFAAVSLTDTGSGIPPEVVGRIFEPLFTTEDIGKGTSLSLSQVFGFTKQSGGDVDVVSAPGRGSTFTLYLPQAGPCAAEEPRPAGPEAASGGTGQRVLVVEDNVEVGRFATQILEDLGYETTWAANAGEALAHLGSAGSGFDAVFSDVVMPGMNGAELARDPAPLSGLPVVLASGYSHVLARRAAATCWRRRAAMASSSCTSLTRLGSSRASSSACPGDWAARDGRTRTRRPRRAGRRKLATTTYHGPHRILGRGGNRSGRRVPNPGPAAEHVRARHVLDRRLPLGGGQMGARMRAHDWSASPLGLPETWPQALRSVASLMLGSRFPMFAAWGPDLAFVYNDAYAEILGDKHPAALGRRFREIWPEIWSDIAPLIDKALAGEATWAENLPLTMNRHGYDEQTWFTFSYSPIRDDDGTVGGMFCSCTETTARVRAEEALRASEARASGVLEGMGEGFMLLDRDFRILQMNAEGFRLEERPPDQVVGRSHWEVYPGSEAMPIGQMYLRVMRDRVSQTLEHRYVWPDGHAAWLEVRAYPHPEGLALFYRDVTERREREDALREAEARFQTIANSIDQMVWSTKADGYHDYYNQRWYDFTGVWAGSTDGAEWEGIVHPDDRERTWEVWSASLASGEPYRIEYRLRHHTGQYRWTLGRALPMRDATGQVTRWFGTCTDIQDIVEARDVLARSREELEGLVAERTADRDRMWRLSTDVMLVARYDAVIEAVNPAWTTLLGWGERDLVGGAFMDLVHPDDVAPTLAEVGKLSEGLTTLRFENRYRHRDGGYRWLSWTAVPAEDLIHAVGRDVTAEKEAAQALAETEEALRQSQKMEAVGQLTGGLAHDFNNLLTGISGSLELLQTRMSQGRLTEIDRYMTAAQGAAKRAAALTHRLLAFSRRQTLDPKPTDVNALIHGMEELIRRTVGPSVHIEVVGAGGLWPALVDPGQLENALLNLSINARDAMPDGGRITVETANRWLDHRAARERDLPPGQYLSLCVSDTGTGMTPDVIAKAFDPFFTTKPIGQGTGLGLSMIYGFAKQSGGQVRIYSEVSQGTTVCLYLPRHHGDVSATGDLPDLADAPRAEPGETVLVVDDEPSVRMLVAEVLEDLGYAAIEAADGPSGLRVLQSDARVDLLITDVGLPGGMNGRQVADAARVTRPGLKVLFITGYVENAAVGNGYLEPGMQVLTKPFVMEALASRIRDMIEA</sequence>
<feature type="modified residue" description="4-aspartylphosphate" evidence="4">
    <location>
        <position position="1194"/>
    </location>
</feature>
<evidence type="ECO:0000259" key="8">
    <source>
        <dbReference type="PROSITE" id="PS50112"/>
    </source>
</evidence>
<evidence type="ECO:0000256" key="1">
    <source>
        <dbReference type="ARBA" id="ARBA00000085"/>
    </source>
</evidence>
<evidence type="ECO:0000256" key="5">
    <source>
        <dbReference type="SAM" id="MobiDB-lite"/>
    </source>
</evidence>
<dbReference type="SUPFAM" id="SSF55874">
    <property type="entry name" value="ATPase domain of HSP90 chaperone/DNA topoisomerase II/histidine kinase"/>
    <property type="match status" value="2"/>
</dbReference>
<dbReference type="Gene3D" id="1.10.287.130">
    <property type="match status" value="1"/>
</dbReference>
<evidence type="ECO:0000256" key="3">
    <source>
        <dbReference type="ARBA" id="ARBA00022553"/>
    </source>
</evidence>
<dbReference type="EMBL" id="BPRC01000003">
    <property type="protein sequence ID" value="GJE64270.1"/>
    <property type="molecule type" value="Genomic_DNA"/>
</dbReference>
<evidence type="ECO:0000256" key="4">
    <source>
        <dbReference type="PROSITE-ProRule" id="PRU00169"/>
    </source>
</evidence>
<dbReference type="SMART" id="SM00086">
    <property type="entry name" value="PAC"/>
    <property type="match status" value="4"/>
</dbReference>
<reference evidence="10" key="1">
    <citation type="journal article" date="2021" name="Front. Microbiol.">
        <title>Comprehensive Comparative Genomics and Phenotyping of Methylobacterium Species.</title>
        <authorList>
            <person name="Alessa O."/>
            <person name="Ogura Y."/>
            <person name="Fujitani Y."/>
            <person name="Takami H."/>
            <person name="Hayashi T."/>
            <person name="Sahin N."/>
            <person name="Tani A."/>
        </authorList>
    </citation>
    <scope>NUCLEOTIDE SEQUENCE</scope>
    <source>
        <strain evidence="10">NBRC 15686</strain>
    </source>
</reference>
<protein>
    <recommendedName>
        <fullName evidence="2">histidine kinase</fullName>
        <ecNumber evidence="2">2.7.13.3</ecNumber>
    </recommendedName>
</protein>
<dbReference type="InterPro" id="IPR003661">
    <property type="entry name" value="HisK_dim/P_dom"/>
</dbReference>
<feature type="domain" description="Histidine kinase" evidence="6">
    <location>
        <begin position="897"/>
        <end position="1121"/>
    </location>
</feature>
<feature type="compositionally biased region" description="Basic residues" evidence="5">
    <location>
        <begin position="288"/>
        <end position="300"/>
    </location>
</feature>
<dbReference type="SMART" id="SM00388">
    <property type="entry name" value="HisKA"/>
    <property type="match status" value="1"/>
</dbReference>
<dbReference type="InterPro" id="IPR001789">
    <property type="entry name" value="Sig_transdc_resp-reg_receiver"/>
</dbReference>
<dbReference type="CDD" id="cd00130">
    <property type="entry name" value="PAS"/>
    <property type="match status" value="3"/>
</dbReference>
<dbReference type="PRINTS" id="PR00344">
    <property type="entry name" value="BCTRLSENSOR"/>
</dbReference>
<feature type="region of interest" description="Disordered" evidence="5">
    <location>
        <begin position="274"/>
        <end position="330"/>
    </location>
</feature>
<dbReference type="CDD" id="cd18161">
    <property type="entry name" value="REC_hyHK_blue-like"/>
    <property type="match status" value="1"/>
</dbReference>
<feature type="domain" description="Histidine kinase" evidence="6">
    <location>
        <begin position="1"/>
        <end position="134"/>
    </location>
</feature>
<dbReference type="InterPro" id="IPR013655">
    <property type="entry name" value="PAS_fold_3"/>
</dbReference>
<dbReference type="InterPro" id="IPR005467">
    <property type="entry name" value="His_kinase_dom"/>
</dbReference>
<dbReference type="PROSITE" id="PS50110">
    <property type="entry name" value="RESPONSE_REGULATORY"/>
    <property type="match status" value="2"/>
</dbReference>
<evidence type="ECO:0000259" key="9">
    <source>
        <dbReference type="PROSITE" id="PS50113"/>
    </source>
</evidence>
<dbReference type="SUPFAM" id="SSF47384">
    <property type="entry name" value="Homodimeric domain of signal transducing histidine kinase"/>
    <property type="match status" value="1"/>
</dbReference>
<dbReference type="InterPro" id="IPR001610">
    <property type="entry name" value="PAC"/>
</dbReference>
<comment type="catalytic activity">
    <reaction evidence="1">
        <text>ATP + protein L-histidine = ADP + protein N-phospho-L-histidine.</text>
        <dbReference type="EC" id="2.7.13.3"/>
    </reaction>
</comment>
<dbReference type="Gene3D" id="3.40.50.2300">
    <property type="match status" value="2"/>
</dbReference>
<dbReference type="CDD" id="cd00082">
    <property type="entry name" value="HisKA"/>
    <property type="match status" value="1"/>
</dbReference>
<dbReference type="InterPro" id="IPR011006">
    <property type="entry name" value="CheY-like_superfamily"/>
</dbReference>
<dbReference type="InterPro" id="IPR003594">
    <property type="entry name" value="HATPase_dom"/>
</dbReference>
<dbReference type="PANTHER" id="PTHR43065:SF42">
    <property type="entry name" value="TWO-COMPONENT SENSOR PPRA"/>
    <property type="match status" value="1"/>
</dbReference>
<dbReference type="InterPro" id="IPR000700">
    <property type="entry name" value="PAS-assoc_C"/>
</dbReference>
<dbReference type="Gene3D" id="3.30.450.20">
    <property type="entry name" value="PAS domain"/>
    <property type="match status" value="4"/>
</dbReference>
<dbReference type="Pfam" id="PF02518">
    <property type="entry name" value="HATPase_c"/>
    <property type="match status" value="2"/>
</dbReference>
<feature type="domain" description="PAC" evidence="9">
    <location>
        <begin position="447"/>
        <end position="500"/>
    </location>
</feature>
<keyword evidence="10" id="KW-0808">Transferase</keyword>
<reference evidence="10" key="2">
    <citation type="submission" date="2021-08" db="EMBL/GenBank/DDBJ databases">
        <authorList>
            <person name="Tani A."/>
            <person name="Ola A."/>
            <person name="Ogura Y."/>
            <person name="Katsura K."/>
            <person name="Hayashi T."/>
        </authorList>
    </citation>
    <scope>NUCLEOTIDE SEQUENCE</scope>
    <source>
        <strain evidence="10">NBRC 15686</strain>
    </source>
</reference>
<dbReference type="InterPro" id="IPR004358">
    <property type="entry name" value="Sig_transdc_His_kin-like_C"/>
</dbReference>
<evidence type="ECO:0000313" key="10">
    <source>
        <dbReference type="EMBL" id="GJE64270.1"/>
    </source>
</evidence>
<dbReference type="Gene3D" id="3.30.565.10">
    <property type="entry name" value="Histidine kinase-like ATPase, C-terminal domain"/>
    <property type="match status" value="2"/>
</dbReference>
<dbReference type="Pfam" id="PF08447">
    <property type="entry name" value="PAS_3"/>
    <property type="match status" value="2"/>
</dbReference>
<evidence type="ECO:0000259" key="7">
    <source>
        <dbReference type="PROSITE" id="PS50110"/>
    </source>
</evidence>
<feature type="domain" description="PAS" evidence="8">
    <location>
        <begin position="773"/>
        <end position="813"/>
    </location>
</feature>
<dbReference type="InterPro" id="IPR035965">
    <property type="entry name" value="PAS-like_dom_sf"/>
</dbReference>
<keyword evidence="10" id="KW-0418">Kinase</keyword>
<dbReference type="InterPro" id="IPR036890">
    <property type="entry name" value="HATPase_C_sf"/>
</dbReference>
<dbReference type="InterPro" id="IPR036097">
    <property type="entry name" value="HisK_dim/P_sf"/>
</dbReference>
<dbReference type="PROSITE" id="PS50113">
    <property type="entry name" value="PAC"/>
    <property type="match status" value="2"/>
</dbReference>
<organism evidence="10 11">
    <name type="scientific">Methylorubrum aminovorans</name>
    <dbReference type="NCBI Taxonomy" id="269069"/>
    <lineage>
        <taxon>Bacteria</taxon>
        <taxon>Pseudomonadati</taxon>
        <taxon>Pseudomonadota</taxon>
        <taxon>Alphaproteobacteria</taxon>
        <taxon>Hyphomicrobiales</taxon>
        <taxon>Methylobacteriaceae</taxon>
        <taxon>Methylorubrum</taxon>
    </lineage>
</organism>
<dbReference type="SMART" id="SM00387">
    <property type="entry name" value="HATPase_c"/>
    <property type="match status" value="2"/>
</dbReference>
<dbReference type="SMART" id="SM00091">
    <property type="entry name" value="PAS"/>
    <property type="match status" value="3"/>
</dbReference>
<proteinExistence type="predicted"/>
<feature type="domain" description="PAC" evidence="9">
    <location>
        <begin position="694"/>
        <end position="746"/>
    </location>
</feature>
<evidence type="ECO:0000256" key="2">
    <source>
        <dbReference type="ARBA" id="ARBA00012438"/>
    </source>
</evidence>
<dbReference type="PROSITE" id="PS50112">
    <property type="entry name" value="PAS"/>
    <property type="match status" value="1"/>
</dbReference>
<evidence type="ECO:0000259" key="6">
    <source>
        <dbReference type="PROSITE" id="PS50109"/>
    </source>
</evidence>
<dbReference type="Pfam" id="PF08448">
    <property type="entry name" value="PAS_4"/>
    <property type="match status" value="2"/>
</dbReference>
<evidence type="ECO:0000313" key="11">
    <source>
        <dbReference type="Proteomes" id="UP001055039"/>
    </source>
</evidence>
<dbReference type="Pfam" id="PF00512">
    <property type="entry name" value="HisKA"/>
    <property type="match status" value="1"/>
</dbReference>
<dbReference type="GO" id="GO:0016301">
    <property type="term" value="F:kinase activity"/>
    <property type="evidence" value="ECO:0007669"/>
    <property type="project" value="UniProtKB-KW"/>
</dbReference>
<dbReference type="InterPro" id="IPR013656">
    <property type="entry name" value="PAS_4"/>
</dbReference>
<gene>
    <name evidence="10" type="primary">rcsC_10</name>
    <name evidence="10" type="ORF">LNAOJCKE_1471</name>
</gene>
<dbReference type="Pfam" id="PF00072">
    <property type="entry name" value="Response_reg"/>
    <property type="match status" value="2"/>
</dbReference>
<feature type="domain" description="Response regulatory" evidence="7">
    <location>
        <begin position="1144"/>
        <end position="1260"/>
    </location>
</feature>
<keyword evidence="3 4" id="KW-0597">Phosphoprotein</keyword>
<dbReference type="Proteomes" id="UP001055039">
    <property type="component" value="Unassembled WGS sequence"/>
</dbReference>
<name>A0ABQ4UA79_9HYPH</name>
<feature type="modified residue" description="4-aspartylphosphate" evidence="4">
    <location>
        <position position="207"/>
    </location>
</feature>
<dbReference type="EC" id="2.7.13.3" evidence="2"/>
<dbReference type="PANTHER" id="PTHR43065">
    <property type="entry name" value="SENSOR HISTIDINE KINASE"/>
    <property type="match status" value="1"/>
</dbReference>
<keyword evidence="11" id="KW-1185">Reference proteome</keyword>
<feature type="domain" description="Response regulatory" evidence="7">
    <location>
        <begin position="156"/>
        <end position="274"/>
    </location>
</feature>
<dbReference type="SUPFAM" id="SSF52172">
    <property type="entry name" value="CheY-like"/>
    <property type="match status" value="2"/>
</dbReference>
<dbReference type="SUPFAM" id="SSF55785">
    <property type="entry name" value="PYP-like sensor domain (PAS domain)"/>
    <property type="match status" value="4"/>
</dbReference>
<dbReference type="PROSITE" id="PS50109">
    <property type="entry name" value="HIS_KIN"/>
    <property type="match status" value="2"/>
</dbReference>